<dbReference type="InterPro" id="IPR037460">
    <property type="entry name" value="SEST-like"/>
</dbReference>
<dbReference type="PANTHER" id="PTHR37981">
    <property type="entry name" value="LIPASE 2"/>
    <property type="match status" value="1"/>
</dbReference>
<dbReference type="Proteomes" id="UP000265325">
    <property type="component" value="Unassembled WGS sequence"/>
</dbReference>
<feature type="active site" description="Nucleophile" evidence="1">
    <location>
        <position position="46"/>
    </location>
</feature>
<dbReference type="EMBL" id="LAQS01000055">
    <property type="protein sequence ID" value="KKZ70580.1"/>
    <property type="molecule type" value="Genomic_DNA"/>
</dbReference>
<dbReference type="RefSeq" id="WP_046910871.1">
    <property type="nucleotide sequence ID" value="NZ_BAAAXG010000026.1"/>
</dbReference>
<feature type="domain" description="SGNH hydrolase-type esterase" evidence="4">
    <location>
        <begin position="42"/>
        <end position="348"/>
    </location>
</feature>
<dbReference type="AlphaFoldDB" id="A0A2P2GGE5"/>
<dbReference type="PANTHER" id="PTHR37981:SF1">
    <property type="entry name" value="SGNH HYDROLASE-TYPE ESTERASE DOMAIN-CONTAINING PROTEIN"/>
    <property type="match status" value="1"/>
</dbReference>
<gene>
    <name evidence="5" type="ORF">VO63_28300</name>
</gene>
<keyword evidence="6" id="KW-1185">Reference proteome</keyword>
<evidence type="ECO:0000313" key="5">
    <source>
        <dbReference type="EMBL" id="KKZ70580.1"/>
    </source>
</evidence>
<organism evidence="5 6">
    <name type="scientific">Streptomyces showdoensis</name>
    <dbReference type="NCBI Taxonomy" id="68268"/>
    <lineage>
        <taxon>Bacteria</taxon>
        <taxon>Bacillati</taxon>
        <taxon>Actinomycetota</taxon>
        <taxon>Actinomycetes</taxon>
        <taxon>Kitasatosporales</taxon>
        <taxon>Streptomycetaceae</taxon>
        <taxon>Streptomyces</taxon>
    </lineage>
</organism>
<comment type="caution">
    <text evidence="5">The sequence shown here is derived from an EMBL/GenBank/DDBJ whole genome shotgun (WGS) entry which is preliminary data.</text>
</comment>
<feature type="signal peptide" evidence="3">
    <location>
        <begin position="1"/>
        <end position="32"/>
    </location>
</feature>
<feature type="chain" id="PRO_5039728217" description="SGNH hydrolase-type esterase domain-containing protein" evidence="3">
    <location>
        <begin position="33"/>
        <end position="367"/>
    </location>
</feature>
<feature type="active site" evidence="1">
    <location>
        <position position="341"/>
    </location>
</feature>
<proteinExistence type="predicted"/>
<dbReference type="InterPro" id="IPR013830">
    <property type="entry name" value="SGNH_hydro"/>
</dbReference>
<feature type="disulfide bond" evidence="2">
    <location>
        <begin position="236"/>
        <end position="299"/>
    </location>
</feature>
<evidence type="ECO:0000256" key="3">
    <source>
        <dbReference type="SAM" id="SignalP"/>
    </source>
</evidence>
<dbReference type="CDD" id="cd01823">
    <property type="entry name" value="SEST_like"/>
    <property type="match status" value="1"/>
</dbReference>
<evidence type="ECO:0000259" key="4">
    <source>
        <dbReference type="Pfam" id="PF13472"/>
    </source>
</evidence>
<dbReference type="InterPro" id="IPR036514">
    <property type="entry name" value="SGNH_hydro_sf"/>
</dbReference>
<keyword evidence="2" id="KW-1015">Disulfide bond</keyword>
<evidence type="ECO:0000313" key="6">
    <source>
        <dbReference type="Proteomes" id="UP000265325"/>
    </source>
</evidence>
<sequence length="367" mass="37719">MFHLKTSFVRRAALGALAALTLAAAVPGGAAAAAPEPVQWAALGDSYTSGVFVGDPSPALGSTDRDGCDRSTGAYPNLVAAGLAATPPGGRAVTLTDVSCGAATIAEIASARQTPISPVEPPEGGWPGVAEQVRRAGLGARTDVVTIGIGGNSLPFGKMFTSCLLLGFGQADDATPCRDAYEGGGPVLDQESIHDKYDRVTREYARMLRAVRQAAPHARIITVGYPTIVPEDGTSCDRRDTHELAVDVEGAGRLAATHGDVAWLHEVNTHLNSIIEAITELSDGTFVDTATGSVGHDACQPKGAKWVEGVCGEAGPYWPSGLAVGFLALKCSDGDRATLVHPNAAGHRHTAARVEAAVRAALTPTST</sequence>
<dbReference type="PROSITE" id="PS51318">
    <property type="entry name" value="TAT"/>
    <property type="match status" value="1"/>
</dbReference>
<keyword evidence="3" id="KW-0732">Signal</keyword>
<dbReference type="GO" id="GO:0019433">
    <property type="term" value="P:triglyceride catabolic process"/>
    <property type="evidence" value="ECO:0007669"/>
    <property type="project" value="TreeGrafter"/>
</dbReference>
<feature type="disulfide bond" evidence="2">
    <location>
        <begin position="68"/>
        <end position="100"/>
    </location>
</feature>
<feature type="disulfide bond" evidence="2">
    <location>
        <begin position="163"/>
        <end position="177"/>
    </location>
</feature>
<dbReference type="Pfam" id="PF13472">
    <property type="entry name" value="Lipase_GDSL_2"/>
    <property type="match status" value="1"/>
</dbReference>
<evidence type="ECO:0000256" key="2">
    <source>
        <dbReference type="PIRSR" id="PIRSR637460-2"/>
    </source>
</evidence>
<dbReference type="Gene3D" id="3.40.50.1110">
    <property type="entry name" value="SGNH hydrolase"/>
    <property type="match status" value="1"/>
</dbReference>
<dbReference type="GO" id="GO:0004806">
    <property type="term" value="F:triacylglycerol lipase activity"/>
    <property type="evidence" value="ECO:0007669"/>
    <property type="project" value="TreeGrafter"/>
</dbReference>
<dbReference type="SUPFAM" id="SSF52266">
    <property type="entry name" value="SGNH hydrolase"/>
    <property type="match status" value="1"/>
</dbReference>
<dbReference type="InterPro" id="IPR006311">
    <property type="entry name" value="TAT_signal"/>
</dbReference>
<protein>
    <recommendedName>
        <fullName evidence="4">SGNH hydrolase-type esterase domain-containing protein</fullName>
    </recommendedName>
</protein>
<name>A0A2P2GGE5_STREW</name>
<reference evidence="5 6" key="1">
    <citation type="submission" date="2015-05" db="EMBL/GenBank/DDBJ databases">
        <title>Draft Genome assembly of Streptomyces showdoensis.</title>
        <authorList>
            <person name="Thapa K.K."/>
            <person name="Metsa-Ketela M."/>
        </authorList>
    </citation>
    <scope>NUCLEOTIDE SEQUENCE [LARGE SCALE GENOMIC DNA]</scope>
    <source>
        <strain evidence="5 6">ATCC 15227</strain>
    </source>
</reference>
<accession>A0A2P2GGE5</accession>
<evidence type="ECO:0000256" key="1">
    <source>
        <dbReference type="PIRSR" id="PIRSR637460-1"/>
    </source>
</evidence>